<proteinExistence type="inferred from homology"/>
<dbReference type="Pfam" id="PF01245">
    <property type="entry name" value="Ribosomal_L19"/>
    <property type="match status" value="1"/>
</dbReference>
<dbReference type="InterPro" id="IPR038657">
    <property type="entry name" value="Ribosomal_bL19_sf"/>
</dbReference>
<reference evidence="4 5" key="1">
    <citation type="submission" date="2024-05" db="EMBL/GenBank/DDBJ databases">
        <title>Long read based assembly of the Candida bracarensis genome reveals expanded adhesin content.</title>
        <authorList>
            <person name="Marcet-Houben M."/>
            <person name="Ksiezopolska E."/>
            <person name="Gabaldon T."/>
        </authorList>
    </citation>
    <scope>NUCLEOTIDE SEQUENCE [LARGE SCALE GENOMIC DNA]</scope>
    <source>
        <strain evidence="4 5">CBM6</strain>
    </source>
</reference>
<evidence type="ECO:0000313" key="4">
    <source>
        <dbReference type="EMBL" id="KAL3233517.1"/>
    </source>
</evidence>
<evidence type="ECO:0000256" key="1">
    <source>
        <dbReference type="ARBA" id="ARBA00005781"/>
    </source>
</evidence>
<dbReference type="InterPro" id="IPR008991">
    <property type="entry name" value="Translation_prot_SH3-like_sf"/>
</dbReference>
<dbReference type="PANTHER" id="PTHR15680:SF9">
    <property type="entry name" value="LARGE RIBOSOMAL SUBUNIT PROTEIN BL19M"/>
    <property type="match status" value="1"/>
</dbReference>
<dbReference type="Gene3D" id="2.30.30.790">
    <property type="match status" value="1"/>
</dbReference>
<evidence type="ECO:0008006" key="6">
    <source>
        <dbReference type="Google" id="ProtNLM"/>
    </source>
</evidence>
<organism evidence="4 5">
    <name type="scientific">Nakaseomyces bracarensis</name>
    <dbReference type="NCBI Taxonomy" id="273131"/>
    <lineage>
        <taxon>Eukaryota</taxon>
        <taxon>Fungi</taxon>
        <taxon>Dikarya</taxon>
        <taxon>Ascomycota</taxon>
        <taxon>Saccharomycotina</taxon>
        <taxon>Saccharomycetes</taxon>
        <taxon>Saccharomycetales</taxon>
        <taxon>Saccharomycetaceae</taxon>
        <taxon>Nakaseomyces</taxon>
    </lineage>
</organism>
<keyword evidence="2" id="KW-0689">Ribosomal protein</keyword>
<dbReference type="Proteomes" id="UP001623330">
    <property type="component" value="Unassembled WGS sequence"/>
</dbReference>
<evidence type="ECO:0000256" key="3">
    <source>
        <dbReference type="ARBA" id="ARBA00023274"/>
    </source>
</evidence>
<comment type="caution">
    <text evidence="4">The sequence shown here is derived from an EMBL/GenBank/DDBJ whole genome shotgun (WGS) entry which is preliminary data.</text>
</comment>
<protein>
    <recommendedName>
        <fullName evidence="6">54S ribosomal protein IMG1, mitochondrial</fullName>
    </recommendedName>
</protein>
<name>A0ABR4NXF0_9SACH</name>
<keyword evidence="3" id="KW-0687">Ribonucleoprotein</keyword>
<evidence type="ECO:0000313" key="5">
    <source>
        <dbReference type="Proteomes" id="UP001623330"/>
    </source>
</evidence>
<comment type="similarity">
    <text evidence="1">Belongs to the bacterial ribosomal protein bL19 family.</text>
</comment>
<dbReference type="EMBL" id="JBEVYD010000004">
    <property type="protein sequence ID" value="KAL3233517.1"/>
    <property type="molecule type" value="Genomic_DNA"/>
</dbReference>
<accession>A0ABR4NXF0</accession>
<keyword evidence="5" id="KW-1185">Reference proteome</keyword>
<dbReference type="InterPro" id="IPR001857">
    <property type="entry name" value="Ribosomal_bL19"/>
</dbReference>
<evidence type="ECO:0000256" key="2">
    <source>
        <dbReference type="ARBA" id="ARBA00022980"/>
    </source>
</evidence>
<dbReference type="SUPFAM" id="SSF50104">
    <property type="entry name" value="Translation proteins SH3-like domain"/>
    <property type="match status" value="1"/>
</dbReference>
<sequence>MKIAIMFSSSRSMAVRAAVSLVRSTRSYQLPTSSRKVISIYPVLEKKEKRPNILKKLSEADLNSKLDVNNERRKLVVKGSKERIKAGDILRIVYDQSKCSYDNFVGYVLSIDRKELIQDTSVLLRNQVAKTMVEMRIPLFSPLIERIDVLRKSDGKRKRNKHYYIRDTRLDVRDLEAGLKKKN</sequence>
<dbReference type="PANTHER" id="PTHR15680">
    <property type="entry name" value="RIBOSOMAL PROTEIN L19"/>
    <property type="match status" value="1"/>
</dbReference>
<gene>
    <name evidence="4" type="ORF">RNJ44_03557</name>
</gene>